<name>A0A1I0FA62_9BACT</name>
<keyword evidence="3" id="KW-0479">Metal-binding</keyword>
<dbReference type="PANTHER" id="PTHR12151:SF25">
    <property type="entry name" value="LINALOOL DEHYDRATASE_ISOMERASE DOMAIN-CONTAINING PROTEIN"/>
    <property type="match status" value="1"/>
</dbReference>
<protein>
    <submittedName>
        <fullName evidence="6">Protein SCO1/2</fullName>
    </submittedName>
</protein>
<dbReference type="PROSITE" id="PS51352">
    <property type="entry name" value="THIOREDOXIN_2"/>
    <property type="match status" value="1"/>
</dbReference>
<keyword evidence="7" id="KW-1185">Reference proteome</keyword>
<dbReference type="STRING" id="82805.SAMN04487998_2166"/>
<reference evidence="7" key="1">
    <citation type="submission" date="2016-10" db="EMBL/GenBank/DDBJ databases">
        <authorList>
            <person name="Varghese N."/>
            <person name="Submissions S."/>
        </authorList>
    </citation>
    <scope>NUCLEOTIDE SEQUENCE [LARGE SCALE GENOMIC DNA]</scope>
    <source>
        <strain evidence="7">DSM 15310</strain>
    </source>
</reference>
<feature type="domain" description="Thioredoxin" evidence="5">
    <location>
        <begin position="22"/>
        <end position="205"/>
    </location>
</feature>
<feature type="binding site" evidence="3">
    <location>
        <position position="83"/>
    </location>
    <ligand>
        <name>Cu cation</name>
        <dbReference type="ChEBI" id="CHEBI:23378"/>
    </ligand>
</feature>
<feature type="disulfide bond" description="Redox-active" evidence="4">
    <location>
        <begin position="83"/>
        <end position="87"/>
    </location>
</feature>
<gene>
    <name evidence="6" type="ORF">SAMN04487998_2166</name>
</gene>
<dbReference type="InterPro" id="IPR013766">
    <property type="entry name" value="Thioredoxin_domain"/>
</dbReference>
<accession>A0A1I0FA62</accession>
<dbReference type="InterPro" id="IPR003782">
    <property type="entry name" value="SCO1/SenC"/>
</dbReference>
<evidence type="ECO:0000313" key="6">
    <source>
        <dbReference type="EMBL" id="SET54394.1"/>
    </source>
</evidence>
<proteinExistence type="inferred from homology"/>
<evidence type="ECO:0000256" key="3">
    <source>
        <dbReference type="PIRSR" id="PIRSR603782-1"/>
    </source>
</evidence>
<dbReference type="Proteomes" id="UP000198697">
    <property type="component" value="Unassembled WGS sequence"/>
</dbReference>
<dbReference type="Pfam" id="PF02630">
    <property type="entry name" value="SCO1-SenC"/>
    <property type="match status" value="1"/>
</dbReference>
<dbReference type="RefSeq" id="WP_092771228.1">
    <property type="nucleotide sequence ID" value="NZ_FOHS01000002.1"/>
</dbReference>
<evidence type="ECO:0000259" key="5">
    <source>
        <dbReference type="PROSITE" id="PS51352"/>
    </source>
</evidence>
<dbReference type="EMBL" id="FOHS01000002">
    <property type="protein sequence ID" value="SET54394.1"/>
    <property type="molecule type" value="Genomic_DNA"/>
</dbReference>
<evidence type="ECO:0000256" key="2">
    <source>
        <dbReference type="ARBA" id="ARBA00023008"/>
    </source>
</evidence>
<evidence type="ECO:0000313" key="7">
    <source>
        <dbReference type="Proteomes" id="UP000198697"/>
    </source>
</evidence>
<dbReference type="Gene3D" id="3.40.30.10">
    <property type="entry name" value="Glutaredoxin"/>
    <property type="match status" value="1"/>
</dbReference>
<keyword evidence="2 3" id="KW-0186">Copper</keyword>
<dbReference type="GO" id="GO:0046872">
    <property type="term" value="F:metal ion binding"/>
    <property type="evidence" value="ECO:0007669"/>
    <property type="project" value="UniProtKB-KW"/>
</dbReference>
<keyword evidence="4" id="KW-1015">Disulfide bond</keyword>
<dbReference type="PANTHER" id="PTHR12151">
    <property type="entry name" value="ELECTRON TRANSPORT PROTIN SCO1/SENC FAMILY MEMBER"/>
    <property type="match status" value="1"/>
</dbReference>
<dbReference type="PROSITE" id="PS51257">
    <property type="entry name" value="PROKAR_LIPOPROTEIN"/>
    <property type="match status" value="1"/>
</dbReference>
<dbReference type="AlphaFoldDB" id="A0A1I0FA62"/>
<sequence length="205" mass="22005">MKQLPLLAAAFLLLAGCNPSPEETGKAAPGPSVAAAPAQPVSGLSSESVYQLPDTFQTQNRQPFLLPELAGKPTVLAMVFTNCGYACPRLTDDMKAIETKLAASAGQVNYALVSFDVARDTAEQLKRYATEKNLGNNWVLLHGSDEAVRTLSVLLNVPYEKTEDGNFSHANKIIVLDQNGVPRFHQEGLGTNPEATISQINALLR</sequence>
<dbReference type="SUPFAM" id="SSF52833">
    <property type="entry name" value="Thioredoxin-like"/>
    <property type="match status" value="1"/>
</dbReference>
<dbReference type="CDD" id="cd02968">
    <property type="entry name" value="SCO"/>
    <property type="match status" value="1"/>
</dbReference>
<evidence type="ECO:0000256" key="1">
    <source>
        <dbReference type="ARBA" id="ARBA00010996"/>
    </source>
</evidence>
<evidence type="ECO:0000256" key="4">
    <source>
        <dbReference type="PIRSR" id="PIRSR603782-2"/>
    </source>
</evidence>
<organism evidence="6 7">
    <name type="scientific">Hymenobacter actinosclerus</name>
    <dbReference type="NCBI Taxonomy" id="82805"/>
    <lineage>
        <taxon>Bacteria</taxon>
        <taxon>Pseudomonadati</taxon>
        <taxon>Bacteroidota</taxon>
        <taxon>Cytophagia</taxon>
        <taxon>Cytophagales</taxon>
        <taxon>Hymenobacteraceae</taxon>
        <taxon>Hymenobacter</taxon>
    </lineage>
</organism>
<dbReference type="InterPro" id="IPR036249">
    <property type="entry name" value="Thioredoxin-like_sf"/>
</dbReference>
<dbReference type="OrthoDB" id="1523860at2"/>
<comment type="similarity">
    <text evidence="1">Belongs to the SCO1/2 family.</text>
</comment>
<feature type="binding site" evidence="3">
    <location>
        <position position="87"/>
    </location>
    <ligand>
        <name>Cu cation</name>
        <dbReference type="ChEBI" id="CHEBI:23378"/>
    </ligand>
</feature>